<gene>
    <name evidence="1" type="ORF">G6N76_10985</name>
</gene>
<organism evidence="1 2">
    <name type="scientific">Rhizobium daejeonense</name>
    <dbReference type="NCBI Taxonomy" id="240521"/>
    <lineage>
        <taxon>Bacteria</taxon>
        <taxon>Pseudomonadati</taxon>
        <taxon>Pseudomonadota</taxon>
        <taxon>Alphaproteobacteria</taxon>
        <taxon>Hyphomicrobiales</taxon>
        <taxon>Rhizobiaceae</taxon>
        <taxon>Rhizobium/Agrobacterium group</taxon>
        <taxon>Rhizobium</taxon>
    </lineage>
</organism>
<proteinExistence type="predicted"/>
<dbReference type="RefSeq" id="WP_163905260.1">
    <property type="nucleotide sequence ID" value="NZ_CP048427.1"/>
</dbReference>
<protein>
    <submittedName>
        <fullName evidence="1">Head decoration protein</fullName>
    </submittedName>
</protein>
<accession>A0A6M1RS66</accession>
<dbReference type="AlphaFoldDB" id="A0A6M1RS66"/>
<evidence type="ECO:0000313" key="1">
    <source>
        <dbReference type="EMBL" id="NGO64202.1"/>
    </source>
</evidence>
<dbReference type="Pfam" id="PF02924">
    <property type="entry name" value="HDPD"/>
    <property type="match status" value="1"/>
</dbReference>
<dbReference type="Proteomes" id="UP000477849">
    <property type="component" value="Unassembled WGS sequence"/>
</dbReference>
<keyword evidence="2" id="KW-1185">Reference proteome</keyword>
<dbReference type="EMBL" id="JAAKZH010000003">
    <property type="protein sequence ID" value="NGO64202.1"/>
    <property type="molecule type" value="Genomic_DNA"/>
</dbReference>
<sequence>MPTSFTETPRDLAFVLSEANRTLSREPITIVSGSGVVKAGTVLGKVTASGKYTPSPNASTVGKEGAETATAIAAYEVDATSVDVATVGITNDAEVKKPMLVYDSTVNDDTKKATKLTQLRAVTIKAR</sequence>
<evidence type="ECO:0000313" key="2">
    <source>
        <dbReference type="Proteomes" id="UP000477849"/>
    </source>
</evidence>
<comment type="caution">
    <text evidence="1">The sequence shown here is derived from an EMBL/GenBank/DDBJ whole genome shotgun (WGS) entry which is preliminary data.</text>
</comment>
<dbReference type="InterPro" id="IPR004195">
    <property type="entry name" value="Head_decoration_D"/>
</dbReference>
<reference evidence="1 2" key="1">
    <citation type="submission" date="2020-02" db="EMBL/GenBank/DDBJ databases">
        <title>Genome sequence of the type strain CCBAU10050 of Rhizobium daejeonense.</title>
        <authorList>
            <person name="Gao J."/>
            <person name="Sun J."/>
        </authorList>
    </citation>
    <scope>NUCLEOTIDE SEQUENCE [LARGE SCALE GENOMIC DNA]</scope>
    <source>
        <strain evidence="1 2">CCBAU10050</strain>
    </source>
</reference>
<name>A0A6M1RS66_9HYPH</name>